<dbReference type="EMBL" id="JAZDUA010000078">
    <property type="protein sequence ID" value="KAK7869197.1"/>
    <property type="molecule type" value="Genomic_DNA"/>
</dbReference>
<dbReference type="InterPro" id="IPR026060">
    <property type="entry name" value="AMY1"/>
</dbReference>
<dbReference type="PRINTS" id="PR02028">
    <property type="entry name" value="CMYCBINDINGP"/>
</dbReference>
<dbReference type="AlphaFoldDB" id="A0AAN9VWL7"/>
<comment type="caution">
    <text evidence="4">The sequence shown here is derived from an EMBL/GenBank/DDBJ whole genome shotgun (WGS) entry which is preliminary data.</text>
</comment>
<reference evidence="4 5" key="1">
    <citation type="submission" date="2024-03" db="EMBL/GenBank/DDBJ databases">
        <title>The genome assembly and annotation of the cricket Gryllus longicercus Weissman &amp; Gray.</title>
        <authorList>
            <person name="Szrajer S."/>
            <person name="Gray D."/>
            <person name="Ylla G."/>
        </authorList>
    </citation>
    <scope>NUCLEOTIDE SEQUENCE [LARGE SCALE GENOMIC DNA]</scope>
    <source>
        <strain evidence="4">DAG 2021-001</strain>
        <tissue evidence="4">Whole body minus gut</tissue>
    </source>
</reference>
<sequence length="104" mass="11536">MATGKAADSKREEFRRYLERTGVMDALTKALVLLYEEQDKPDDALGYIKGQLGGGSGDDKNTKLEQENADLRAQLAHLMGGEGKPSVLHFRLSRSFLELFSYVA</sequence>
<evidence type="ECO:0008006" key="6">
    <source>
        <dbReference type="Google" id="ProtNLM"/>
    </source>
</evidence>
<keyword evidence="3" id="KW-0539">Nucleus</keyword>
<comment type="subcellular location">
    <subcellularLocation>
        <location evidence="1">Nucleus</location>
    </subcellularLocation>
</comment>
<gene>
    <name evidence="4" type="ORF">R5R35_001140</name>
</gene>
<dbReference type="GO" id="GO:0003713">
    <property type="term" value="F:transcription coactivator activity"/>
    <property type="evidence" value="ECO:0007669"/>
    <property type="project" value="InterPro"/>
</dbReference>
<dbReference type="PANTHER" id="PTHR13168:SF0">
    <property type="entry name" value="C-MYC-BINDING PROTEIN"/>
    <property type="match status" value="1"/>
</dbReference>
<comment type="similarity">
    <text evidence="2">Belongs to the AMY1 family.</text>
</comment>
<name>A0AAN9VWL7_9ORTH</name>
<keyword evidence="5" id="KW-1185">Reference proteome</keyword>
<dbReference type="PANTHER" id="PTHR13168">
    <property type="entry name" value="ASSOCIATE OF C-MYC AMY-1"/>
    <property type="match status" value="1"/>
</dbReference>
<evidence type="ECO:0000256" key="1">
    <source>
        <dbReference type="ARBA" id="ARBA00004123"/>
    </source>
</evidence>
<dbReference type="Proteomes" id="UP001378592">
    <property type="component" value="Unassembled WGS sequence"/>
</dbReference>
<dbReference type="GO" id="GO:0005634">
    <property type="term" value="C:nucleus"/>
    <property type="evidence" value="ECO:0007669"/>
    <property type="project" value="UniProtKB-SubCell"/>
</dbReference>
<evidence type="ECO:0000313" key="5">
    <source>
        <dbReference type="Proteomes" id="UP001378592"/>
    </source>
</evidence>
<organism evidence="4 5">
    <name type="scientific">Gryllus longicercus</name>
    <dbReference type="NCBI Taxonomy" id="2509291"/>
    <lineage>
        <taxon>Eukaryota</taxon>
        <taxon>Metazoa</taxon>
        <taxon>Ecdysozoa</taxon>
        <taxon>Arthropoda</taxon>
        <taxon>Hexapoda</taxon>
        <taxon>Insecta</taxon>
        <taxon>Pterygota</taxon>
        <taxon>Neoptera</taxon>
        <taxon>Polyneoptera</taxon>
        <taxon>Orthoptera</taxon>
        <taxon>Ensifera</taxon>
        <taxon>Gryllidea</taxon>
        <taxon>Grylloidea</taxon>
        <taxon>Gryllidae</taxon>
        <taxon>Gryllinae</taxon>
        <taxon>Gryllus</taxon>
    </lineage>
</organism>
<accession>A0AAN9VWL7</accession>
<protein>
    <recommendedName>
        <fullName evidence="6">c-Myc-binding protein</fullName>
    </recommendedName>
</protein>
<evidence type="ECO:0000313" key="4">
    <source>
        <dbReference type="EMBL" id="KAK7869197.1"/>
    </source>
</evidence>
<evidence type="ECO:0000256" key="3">
    <source>
        <dbReference type="ARBA" id="ARBA00023242"/>
    </source>
</evidence>
<evidence type="ECO:0000256" key="2">
    <source>
        <dbReference type="ARBA" id="ARBA00009389"/>
    </source>
</evidence>
<proteinExistence type="inferred from homology"/>